<organism evidence="4">
    <name type="scientific">marine metagenome</name>
    <dbReference type="NCBI Taxonomy" id="408172"/>
    <lineage>
        <taxon>unclassified sequences</taxon>
        <taxon>metagenomes</taxon>
        <taxon>ecological metagenomes</taxon>
    </lineage>
</organism>
<keyword evidence="1" id="KW-0560">Oxidoreductase</keyword>
<dbReference type="InterPro" id="IPR051168">
    <property type="entry name" value="AASS"/>
</dbReference>
<dbReference type="Pfam" id="PF16653">
    <property type="entry name" value="Sacchrp_dh_C"/>
    <property type="match status" value="1"/>
</dbReference>
<feature type="domain" description="Saccharopine dehydrogenase NADP binding" evidence="2">
    <location>
        <begin position="4"/>
        <end position="115"/>
    </location>
</feature>
<feature type="domain" description="Saccharopine dehydrogenase-like C-terminal" evidence="3">
    <location>
        <begin position="119"/>
        <end position="349"/>
    </location>
</feature>
<dbReference type="Gene3D" id="3.30.360.10">
    <property type="entry name" value="Dihydrodipicolinate Reductase, domain 2"/>
    <property type="match status" value="1"/>
</dbReference>
<dbReference type="Gene3D" id="3.40.50.720">
    <property type="entry name" value="NAD(P)-binding Rossmann-like Domain"/>
    <property type="match status" value="1"/>
</dbReference>
<proteinExistence type="predicted"/>
<protein>
    <recommendedName>
        <fullName evidence="5">Saccharopine dehydrogenase</fullName>
    </recommendedName>
</protein>
<sequence>MKKIIVLGSGLVGSVMATDLAKKYEVTSVDISKKNLDKIHSEKINKICADVLEKDILENLIKDFDLVVGALPGFMGYNTMKRVIEAKKNIVDISFYPEDPFGLDKIAKENNVVAVMDCGVAPGMGNIIFGHHNKTMNIAEYECLVGGLPKKREWPFEYQAVFSPIDVIEEYIRPARYVQNTQIVTREALSDAELIDFENIGTLESWNSDGLRTLIKTMNHVPNMIEKTLRYPGCVEYLRVLRACGYFSYEPIEINGNKIRPIDLTSKLLFPMWEMKEGDEDYTVMRIKIIGDEAGKKVCYTYNLLDKYQDKTISMARTTGYTCTAVSDLVIEGKYDRKGISPPEFLGDYFNEINKYLKDRKVIYNTQKQFL</sequence>
<accession>A0A381VSY3</accession>
<dbReference type="InterPro" id="IPR032095">
    <property type="entry name" value="Sacchrp_dh-like_C"/>
</dbReference>
<reference evidence="4" key="1">
    <citation type="submission" date="2018-05" db="EMBL/GenBank/DDBJ databases">
        <authorList>
            <person name="Lanie J.A."/>
            <person name="Ng W.-L."/>
            <person name="Kazmierczak K.M."/>
            <person name="Andrzejewski T.M."/>
            <person name="Davidsen T.M."/>
            <person name="Wayne K.J."/>
            <person name="Tettelin H."/>
            <person name="Glass J.I."/>
            <person name="Rusch D."/>
            <person name="Podicherti R."/>
            <person name="Tsui H.-C.T."/>
            <person name="Winkler M.E."/>
        </authorList>
    </citation>
    <scope>NUCLEOTIDE SEQUENCE</scope>
</reference>
<evidence type="ECO:0000259" key="2">
    <source>
        <dbReference type="Pfam" id="PF03435"/>
    </source>
</evidence>
<dbReference type="GO" id="GO:0016491">
    <property type="term" value="F:oxidoreductase activity"/>
    <property type="evidence" value="ECO:0007669"/>
    <property type="project" value="UniProtKB-KW"/>
</dbReference>
<gene>
    <name evidence="4" type="ORF">METZ01_LOCUS96229</name>
</gene>
<dbReference type="InterPro" id="IPR005097">
    <property type="entry name" value="Sacchrp_dh_NADP-bd"/>
</dbReference>
<dbReference type="PANTHER" id="PTHR11133:SF22">
    <property type="entry name" value="ALPHA-AMINOADIPIC SEMIALDEHYDE SYNTHASE, MITOCHONDRIAL"/>
    <property type="match status" value="1"/>
</dbReference>
<evidence type="ECO:0000256" key="1">
    <source>
        <dbReference type="ARBA" id="ARBA00023002"/>
    </source>
</evidence>
<name>A0A381VSY3_9ZZZZ</name>
<dbReference type="SUPFAM" id="SSF51735">
    <property type="entry name" value="NAD(P)-binding Rossmann-fold domains"/>
    <property type="match status" value="1"/>
</dbReference>
<dbReference type="SUPFAM" id="SSF55347">
    <property type="entry name" value="Glyceraldehyde-3-phosphate dehydrogenase-like, C-terminal domain"/>
    <property type="match status" value="1"/>
</dbReference>
<dbReference type="Pfam" id="PF03435">
    <property type="entry name" value="Sacchrp_dh_NADP"/>
    <property type="match status" value="1"/>
</dbReference>
<evidence type="ECO:0000313" key="4">
    <source>
        <dbReference type="EMBL" id="SVA43375.1"/>
    </source>
</evidence>
<dbReference type="PANTHER" id="PTHR11133">
    <property type="entry name" value="SACCHAROPINE DEHYDROGENASE"/>
    <property type="match status" value="1"/>
</dbReference>
<evidence type="ECO:0000259" key="3">
    <source>
        <dbReference type="Pfam" id="PF16653"/>
    </source>
</evidence>
<dbReference type="InterPro" id="IPR036291">
    <property type="entry name" value="NAD(P)-bd_dom_sf"/>
</dbReference>
<evidence type="ECO:0008006" key="5">
    <source>
        <dbReference type="Google" id="ProtNLM"/>
    </source>
</evidence>
<dbReference type="AlphaFoldDB" id="A0A381VSY3"/>
<dbReference type="EMBL" id="UINC01009682">
    <property type="protein sequence ID" value="SVA43375.1"/>
    <property type="molecule type" value="Genomic_DNA"/>
</dbReference>